<accession>A0A8D8A5S3</accession>
<dbReference type="EMBL" id="HBUE01016983">
    <property type="protein sequence ID" value="CAG6450803.1"/>
    <property type="molecule type" value="Transcribed_RNA"/>
</dbReference>
<organism evidence="1">
    <name type="scientific">Culex pipiens</name>
    <name type="common">House mosquito</name>
    <dbReference type="NCBI Taxonomy" id="7175"/>
    <lineage>
        <taxon>Eukaryota</taxon>
        <taxon>Metazoa</taxon>
        <taxon>Ecdysozoa</taxon>
        <taxon>Arthropoda</taxon>
        <taxon>Hexapoda</taxon>
        <taxon>Insecta</taxon>
        <taxon>Pterygota</taxon>
        <taxon>Neoptera</taxon>
        <taxon>Endopterygota</taxon>
        <taxon>Diptera</taxon>
        <taxon>Nematocera</taxon>
        <taxon>Culicoidea</taxon>
        <taxon>Culicidae</taxon>
        <taxon>Culicinae</taxon>
        <taxon>Culicini</taxon>
        <taxon>Culex</taxon>
        <taxon>Culex</taxon>
    </lineage>
</organism>
<protein>
    <submittedName>
        <fullName evidence="1">(northern house mosquito) hypothetical protein</fullName>
    </submittedName>
</protein>
<dbReference type="AlphaFoldDB" id="A0A8D8A5S3"/>
<sequence length="140" mass="15842">MRQEKKRNLVLRSSFNCTLTHTVLHKHLVGVTYVLLLGRVTTSGHGFHWGVSRIRAGTRKLPTKCGHDQSTGSAMTLTDRRDHHSWKFFVCLETKVELIGGGLSFDGWKLGGLFRDLRANLVRKFIPTCTVKGAIRGWNR</sequence>
<proteinExistence type="predicted"/>
<evidence type="ECO:0000313" key="1">
    <source>
        <dbReference type="EMBL" id="CAG6450803.1"/>
    </source>
</evidence>
<name>A0A8D8A5S3_CULPI</name>
<reference evidence="1" key="1">
    <citation type="submission" date="2021-05" db="EMBL/GenBank/DDBJ databases">
        <authorList>
            <person name="Alioto T."/>
            <person name="Alioto T."/>
            <person name="Gomez Garrido J."/>
        </authorList>
    </citation>
    <scope>NUCLEOTIDE SEQUENCE</scope>
</reference>